<keyword evidence="4" id="KW-1185">Reference proteome</keyword>
<feature type="compositionally biased region" description="Low complexity" evidence="1">
    <location>
        <begin position="160"/>
        <end position="172"/>
    </location>
</feature>
<name>A0A8J5QRS0_9ASCO</name>
<dbReference type="GeneID" id="73468100"/>
<dbReference type="AlphaFoldDB" id="A0A8J5QRS0"/>
<protein>
    <submittedName>
        <fullName evidence="3">RTC5</fullName>
    </submittedName>
</protein>
<sequence>MGHMISSESNVSIRASIHPHESFTHLQIHQFFYTRCVTLLKPIEISFLKQALGISEDDPDAFQSSIEISKSELGKLLKLNLSQNDEKLESVVTILYDSMKVIGQFPFLGDYNKDIVDEKLTLQEFVISVIFFSGRHKNLMDDNFLRLFYMSLALPLSVKSNNSKEQNSSEEVAMVKKDQEEKGDNKSQADTKELIPNGTSKIEDEEVMHKIRVLMDIEPEDPPELKSRKICWSDMCNGKEFEGIEEVALSAGRLHQILAFMLLLNSINKQNHEVMIKQISENVVYWDKFELYSFYLLKYLKIDLSLHDLENTFISYEKFSEGISLILPGFIESNLYNLMGLSIISTFTKAAKSPPPSPLITHEQTQPRREKPIPEFKESKLVSIPFVSYISAILKGINSPIQITPQNIVKLFAGSDAGFSIRSLESKIFKWQAPTLVIVSGKRLKMKTMTTNSRYHKLQSEYPGYFLKSENPLREWQSENDKITYAVLINSPWKHSNKNNFGDEKSVIISVKPHADVFKSVHNAALNGQSIYFNNVGMGLGFGNNQPICKNDTTRRYFPGDVSLTIDANLEFAVFRHLVSNSTSSNTSSTYFERSQHPVIRDQDYEDRFVISDLEVWGIGSSKELEEQRLQWEWENKQAEARQSVNIRSLGEERAFLEMAGLVGNHGQGGSM</sequence>
<dbReference type="OrthoDB" id="289228at2759"/>
<feature type="region of interest" description="Disordered" evidence="1">
    <location>
        <begin position="160"/>
        <end position="194"/>
    </location>
</feature>
<dbReference type="Proteomes" id="UP000694255">
    <property type="component" value="Unassembled WGS sequence"/>
</dbReference>
<dbReference type="Pfam" id="PF07534">
    <property type="entry name" value="TLD"/>
    <property type="match status" value="1"/>
</dbReference>
<evidence type="ECO:0000313" key="4">
    <source>
        <dbReference type="Proteomes" id="UP000694255"/>
    </source>
</evidence>
<reference evidence="3 4" key="1">
    <citation type="journal article" date="2021" name="DNA Res.">
        <title>Genome analysis of Candida subhashii reveals its hybrid nature and dual mitochondrial genome conformations.</title>
        <authorList>
            <person name="Mixao V."/>
            <person name="Hegedusova E."/>
            <person name="Saus E."/>
            <person name="Pryszcz L.P."/>
            <person name="Cillingova A."/>
            <person name="Nosek J."/>
            <person name="Gabaldon T."/>
        </authorList>
    </citation>
    <scope>NUCLEOTIDE SEQUENCE [LARGE SCALE GENOMIC DNA]</scope>
    <source>
        <strain evidence="3 4">CBS 10753</strain>
    </source>
</reference>
<feature type="domain" description="TLDc" evidence="2">
    <location>
        <begin position="380"/>
        <end position="620"/>
    </location>
</feature>
<gene>
    <name evidence="3" type="ORF">J8A68_001299</name>
</gene>
<dbReference type="InterPro" id="IPR006571">
    <property type="entry name" value="TLDc_dom"/>
</dbReference>
<dbReference type="EMBL" id="JAGSYN010000051">
    <property type="protein sequence ID" value="KAG7665243.1"/>
    <property type="molecule type" value="Genomic_DNA"/>
</dbReference>
<evidence type="ECO:0000256" key="1">
    <source>
        <dbReference type="SAM" id="MobiDB-lite"/>
    </source>
</evidence>
<dbReference type="SMART" id="SM00584">
    <property type="entry name" value="TLDc"/>
    <property type="match status" value="1"/>
</dbReference>
<accession>A0A8J5QRS0</accession>
<proteinExistence type="predicted"/>
<comment type="caution">
    <text evidence="3">The sequence shown here is derived from an EMBL/GenBank/DDBJ whole genome shotgun (WGS) entry which is preliminary data.</text>
</comment>
<dbReference type="RefSeq" id="XP_049265475.1">
    <property type="nucleotide sequence ID" value="XM_049404939.1"/>
</dbReference>
<organism evidence="3 4">
    <name type="scientific">[Candida] subhashii</name>
    <dbReference type="NCBI Taxonomy" id="561895"/>
    <lineage>
        <taxon>Eukaryota</taxon>
        <taxon>Fungi</taxon>
        <taxon>Dikarya</taxon>
        <taxon>Ascomycota</taxon>
        <taxon>Saccharomycotina</taxon>
        <taxon>Pichiomycetes</taxon>
        <taxon>Debaryomycetaceae</taxon>
        <taxon>Spathaspora</taxon>
    </lineage>
</organism>
<dbReference type="PROSITE" id="PS51886">
    <property type="entry name" value="TLDC"/>
    <property type="match status" value="1"/>
</dbReference>
<feature type="compositionally biased region" description="Basic and acidic residues" evidence="1">
    <location>
        <begin position="173"/>
        <end position="193"/>
    </location>
</feature>
<evidence type="ECO:0000313" key="3">
    <source>
        <dbReference type="EMBL" id="KAG7665243.1"/>
    </source>
</evidence>
<evidence type="ECO:0000259" key="2">
    <source>
        <dbReference type="PROSITE" id="PS51886"/>
    </source>
</evidence>